<evidence type="ECO:0000313" key="1">
    <source>
        <dbReference type="EMBL" id="MBC5727351.1"/>
    </source>
</evidence>
<gene>
    <name evidence="1" type="ORF">H8R91_02155</name>
</gene>
<organism evidence="1 2">
    <name type="scientific">Ruminococcus intestinalis</name>
    <dbReference type="NCBI Taxonomy" id="2763066"/>
    <lineage>
        <taxon>Bacteria</taxon>
        <taxon>Bacillati</taxon>
        <taxon>Bacillota</taxon>
        <taxon>Clostridia</taxon>
        <taxon>Eubacteriales</taxon>
        <taxon>Oscillospiraceae</taxon>
        <taxon>Ruminococcus</taxon>
    </lineage>
</organism>
<reference evidence="1 2" key="1">
    <citation type="submission" date="2020-08" db="EMBL/GenBank/DDBJ databases">
        <title>Genome public.</title>
        <authorList>
            <person name="Liu C."/>
            <person name="Sun Q."/>
        </authorList>
    </citation>
    <scope>NUCLEOTIDE SEQUENCE [LARGE SCALE GENOMIC DNA]</scope>
    <source>
        <strain evidence="1 2">NSJ-71</strain>
    </source>
</reference>
<name>A0ABR7HIM0_9FIRM</name>
<protein>
    <recommendedName>
        <fullName evidence="3">DUF2634 domain-containing protein</fullName>
    </recommendedName>
</protein>
<sequence length="148" mass="16896">MKYNDSKWYALLQGYVKVVNKGDISPLIGFDLYEIKAKEIKDELVGLKISNDINYEITDFSTHFIDRVLGQTSTSHEGMRLGTTIEQLKDSIANPRKISEPFFKNMKKNGEEYLDERINITGKSCSFVYSVKDKLLVQATSFGEDIIL</sequence>
<dbReference type="EMBL" id="JACOPS010000001">
    <property type="protein sequence ID" value="MBC5727351.1"/>
    <property type="molecule type" value="Genomic_DNA"/>
</dbReference>
<comment type="caution">
    <text evidence="1">The sequence shown here is derived from an EMBL/GenBank/DDBJ whole genome shotgun (WGS) entry which is preliminary data.</text>
</comment>
<accession>A0ABR7HIM0</accession>
<dbReference type="Proteomes" id="UP000636755">
    <property type="component" value="Unassembled WGS sequence"/>
</dbReference>
<evidence type="ECO:0008006" key="3">
    <source>
        <dbReference type="Google" id="ProtNLM"/>
    </source>
</evidence>
<dbReference type="RefSeq" id="WP_186934683.1">
    <property type="nucleotide sequence ID" value="NZ_JACOPS010000001.1"/>
</dbReference>
<evidence type="ECO:0000313" key="2">
    <source>
        <dbReference type="Proteomes" id="UP000636755"/>
    </source>
</evidence>
<proteinExistence type="predicted"/>
<keyword evidence="2" id="KW-1185">Reference proteome</keyword>